<evidence type="ECO:0000256" key="1">
    <source>
        <dbReference type="PROSITE-ProRule" id="PRU00023"/>
    </source>
</evidence>
<dbReference type="SUPFAM" id="SSF48403">
    <property type="entry name" value="Ankyrin repeat"/>
    <property type="match status" value="1"/>
</dbReference>
<keyword evidence="1" id="KW-0040">ANK repeat</keyword>
<dbReference type="Proteomes" id="UP000189701">
    <property type="component" value="Unplaced"/>
</dbReference>
<evidence type="ECO:0000313" key="2">
    <source>
        <dbReference type="Proteomes" id="UP000189701"/>
    </source>
</evidence>
<dbReference type="AlphaFoldDB" id="A0A1U7Y0U0"/>
<organism evidence="2 3">
    <name type="scientific">Nicotiana sylvestris</name>
    <name type="common">Wood tobacco</name>
    <name type="synonym">South American tobacco</name>
    <dbReference type="NCBI Taxonomy" id="4096"/>
    <lineage>
        <taxon>Eukaryota</taxon>
        <taxon>Viridiplantae</taxon>
        <taxon>Streptophyta</taxon>
        <taxon>Embryophyta</taxon>
        <taxon>Tracheophyta</taxon>
        <taxon>Spermatophyta</taxon>
        <taxon>Magnoliopsida</taxon>
        <taxon>eudicotyledons</taxon>
        <taxon>Gunneridae</taxon>
        <taxon>Pentapetalae</taxon>
        <taxon>asterids</taxon>
        <taxon>lamiids</taxon>
        <taxon>Solanales</taxon>
        <taxon>Solanaceae</taxon>
        <taxon>Nicotianoideae</taxon>
        <taxon>Nicotianeae</taxon>
        <taxon>Nicotiana</taxon>
    </lineage>
</organism>
<proteinExistence type="predicted"/>
<protein>
    <submittedName>
        <fullName evidence="3">85/88 kDa calcium-independent phospholipase A2-like</fullName>
    </submittedName>
</protein>
<dbReference type="InterPro" id="IPR036770">
    <property type="entry name" value="Ankyrin_rpt-contain_sf"/>
</dbReference>
<dbReference type="SMART" id="SM00248">
    <property type="entry name" value="ANK"/>
    <property type="match status" value="2"/>
</dbReference>
<dbReference type="PANTHER" id="PTHR24121">
    <property type="entry name" value="NO MECHANORECEPTOR POTENTIAL C, ISOFORM D-RELATED"/>
    <property type="match status" value="1"/>
</dbReference>
<dbReference type="STRING" id="4096.A0A1U7Y0U0"/>
<feature type="repeat" description="ANK" evidence="1">
    <location>
        <begin position="21"/>
        <end position="53"/>
    </location>
</feature>
<keyword evidence="2" id="KW-1185">Reference proteome</keyword>
<dbReference type="eggNOG" id="KOG0504">
    <property type="taxonomic scope" value="Eukaryota"/>
</dbReference>
<sequence length="107" mass="11809">MLLSIAGEENKEIIMRMADDNGDTALHKAVRSRHQDVARLLVKEDPEFEYPSNKARETPLYLAAESGLRDALVEILVTCNKPTLAAGPLNRKPLHAAVIHEHTGDEA</sequence>
<gene>
    <name evidence="3" type="primary">LOC104243270</name>
</gene>
<dbReference type="RefSeq" id="XP_009796743.1">
    <property type="nucleotide sequence ID" value="XM_009798441.1"/>
</dbReference>
<dbReference type="InterPro" id="IPR002110">
    <property type="entry name" value="Ankyrin_rpt"/>
</dbReference>
<dbReference type="PROSITE" id="PS50088">
    <property type="entry name" value="ANK_REPEAT"/>
    <property type="match status" value="1"/>
</dbReference>
<dbReference type="PANTHER" id="PTHR24121:SF22">
    <property type="entry name" value="PROTEIN ACCELERATED CELL DEATH 6-LIKE"/>
    <property type="match status" value="1"/>
</dbReference>
<name>A0A1U7Y0U0_NICSY</name>
<evidence type="ECO:0000313" key="3">
    <source>
        <dbReference type="RefSeq" id="XP_009796743.1"/>
    </source>
</evidence>
<reference evidence="3" key="2">
    <citation type="submission" date="2025-08" db="UniProtKB">
        <authorList>
            <consortium name="RefSeq"/>
        </authorList>
    </citation>
    <scope>IDENTIFICATION</scope>
    <source>
        <tissue evidence="3">Leaf</tissue>
    </source>
</reference>
<reference evidence="2" key="1">
    <citation type="journal article" date="2013" name="Genome Biol.">
        <title>Reference genomes and transcriptomes of Nicotiana sylvestris and Nicotiana tomentosiformis.</title>
        <authorList>
            <person name="Sierro N."/>
            <person name="Battey J.N."/>
            <person name="Ouadi S."/>
            <person name="Bovet L."/>
            <person name="Goepfert S."/>
            <person name="Bakaher N."/>
            <person name="Peitsch M.C."/>
            <person name="Ivanov N.V."/>
        </authorList>
    </citation>
    <scope>NUCLEOTIDE SEQUENCE [LARGE SCALE GENOMIC DNA]</scope>
</reference>
<dbReference type="Gene3D" id="1.25.40.20">
    <property type="entry name" value="Ankyrin repeat-containing domain"/>
    <property type="match status" value="1"/>
</dbReference>
<dbReference type="PROSITE" id="PS50297">
    <property type="entry name" value="ANK_REP_REGION"/>
    <property type="match status" value="1"/>
</dbReference>
<dbReference type="Pfam" id="PF00023">
    <property type="entry name" value="Ank"/>
    <property type="match status" value="1"/>
</dbReference>
<accession>A0A1U7Y0U0</accession>